<protein>
    <submittedName>
        <fullName evidence="10">Sphingoid base-phosphate phosphatase</fullName>
    </submittedName>
</protein>
<evidence type="ECO:0000313" key="11">
    <source>
        <dbReference type="Proteomes" id="UP000799772"/>
    </source>
</evidence>
<evidence type="ECO:0000256" key="2">
    <source>
        <dbReference type="ARBA" id="ARBA00022692"/>
    </source>
</evidence>
<dbReference type="Gene3D" id="1.20.144.10">
    <property type="entry name" value="Phosphatidic acid phosphatase type 2/haloperoxidase"/>
    <property type="match status" value="1"/>
</dbReference>
<feature type="transmembrane region" description="Helical" evidence="8">
    <location>
        <begin position="68"/>
        <end position="93"/>
    </location>
</feature>
<comment type="similarity">
    <text evidence="7">Belongs to the type 2 lipid phosphate phosphatase family.</text>
</comment>
<accession>A0A9P4M9S3</accession>
<feature type="transmembrane region" description="Helical" evidence="8">
    <location>
        <begin position="263"/>
        <end position="281"/>
    </location>
</feature>
<feature type="transmembrane region" description="Helical" evidence="8">
    <location>
        <begin position="301"/>
        <end position="321"/>
    </location>
</feature>
<dbReference type="AlphaFoldDB" id="A0A9P4M9S3"/>
<evidence type="ECO:0000256" key="4">
    <source>
        <dbReference type="ARBA" id="ARBA00022824"/>
    </source>
</evidence>
<proteinExistence type="inferred from homology"/>
<dbReference type="EMBL" id="ML978122">
    <property type="protein sequence ID" value="KAF2103123.1"/>
    <property type="molecule type" value="Genomic_DNA"/>
</dbReference>
<sequence>MAGGYANGTTKEPKEVTDAGMRDLDHYASRLPKWRYDLRQRLIPIVRLETPYLALLQEKMRSPLLDSYFAMTANLGTHTFFMTGLPVLFWCGYTDWGRAMTHMLANGVFWSGVLKDLLCLPRPLSPPLVRITMSGSAALEYGFPSTHATNAISVAIYVLHALHAVPAVDRTVFHTVAQVGFYWYAISIVLGRLYCGMHGFFDVFVGGALGALVAAMQIIYGDVYDEWITGASYAKPLILLLVVLVLVRIHPEPADNCPCFDDSVAFAAVIIGLETGVWHFASTRFSSNDPVPGTVPFQLETIGWIGAVARIIVGVLIIFAWRGIMKPTLLTTLPPIFRIVESFGADLPRKFFLKASQYSTVPNLRRDDNIIPPAFEIPSLLTNKLTNPLRRRAVSIGPQSEADAWETIAYRQKRRRESLANSPIISALERTETPNHISLPNPADLLPTPLSSRVQSYEKMMGSTGPEAFPDFYDPPLTPPPTLTDHDYTEEYAEEKAQEMERNEEREIFKKVERPRVRYDVEVVTKLIVYAGIAWLAVEGNPILFEFLGLGMRTWAGSPR</sequence>
<evidence type="ECO:0000256" key="1">
    <source>
        <dbReference type="ARBA" id="ARBA00004477"/>
    </source>
</evidence>
<keyword evidence="4" id="KW-0256">Endoplasmic reticulum</keyword>
<evidence type="ECO:0000256" key="8">
    <source>
        <dbReference type="SAM" id="Phobius"/>
    </source>
</evidence>
<organism evidence="10 11">
    <name type="scientific">Rhizodiscina lignyota</name>
    <dbReference type="NCBI Taxonomy" id="1504668"/>
    <lineage>
        <taxon>Eukaryota</taxon>
        <taxon>Fungi</taxon>
        <taxon>Dikarya</taxon>
        <taxon>Ascomycota</taxon>
        <taxon>Pezizomycotina</taxon>
        <taxon>Dothideomycetes</taxon>
        <taxon>Pleosporomycetidae</taxon>
        <taxon>Aulographales</taxon>
        <taxon>Rhizodiscinaceae</taxon>
        <taxon>Rhizodiscina</taxon>
    </lineage>
</organism>
<dbReference type="PANTHER" id="PTHR14969">
    <property type="entry name" value="SPHINGOSINE-1-PHOSPHATE PHOSPHOHYDROLASE"/>
    <property type="match status" value="1"/>
</dbReference>
<dbReference type="InterPro" id="IPR036938">
    <property type="entry name" value="PAP2/HPO_sf"/>
</dbReference>
<feature type="domain" description="Phosphatidic acid phosphatase type 2/haloperoxidase" evidence="9">
    <location>
        <begin position="96"/>
        <end position="218"/>
    </location>
</feature>
<name>A0A9P4M9S3_9PEZI</name>
<evidence type="ECO:0000256" key="3">
    <source>
        <dbReference type="ARBA" id="ARBA00022801"/>
    </source>
</evidence>
<evidence type="ECO:0000313" key="10">
    <source>
        <dbReference type="EMBL" id="KAF2103123.1"/>
    </source>
</evidence>
<feature type="transmembrane region" description="Helical" evidence="8">
    <location>
        <begin position="200"/>
        <end position="220"/>
    </location>
</feature>
<dbReference type="InterPro" id="IPR000326">
    <property type="entry name" value="PAP2/HPO"/>
</dbReference>
<keyword evidence="6 8" id="KW-0472">Membrane</keyword>
<evidence type="ECO:0000256" key="7">
    <source>
        <dbReference type="ARBA" id="ARBA00038324"/>
    </source>
</evidence>
<keyword evidence="2 8" id="KW-0812">Transmembrane</keyword>
<comment type="caution">
    <text evidence="10">The sequence shown here is derived from an EMBL/GenBank/DDBJ whole genome shotgun (WGS) entry which is preliminary data.</text>
</comment>
<feature type="transmembrane region" description="Helical" evidence="8">
    <location>
        <begin position="232"/>
        <end position="251"/>
    </location>
</feature>
<dbReference type="CDD" id="cd03388">
    <property type="entry name" value="PAP2_SPPase1"/>
    <property type="match status" value="1"/>
</dbReference>
<dbReference type="GO" id="GO:0005789">
    <property type="term" value="C:endoplasmic reticulum membrane"/>
    <property type="evidence" value="ECO:0007669"/>
    <property type="project" value="UniProtKB-SubCell"/>
</dbReference>
<dbReference type="OrthoDB" id="301434at2759"/>
<evidence type="ECO:0000256" key="5">
    <source>
        <dbReference type="ARBA" id="ARBA00022989"/>
    </source>
</evidence>
<dbReference type="GO" id="GO:0042392">
    <property type="term" value="F:sphingosine-1-phosphate phosphatase activity"/>
    <property type="evidence" value="ECO:0007669"/>
    <property type="project" value="TreeGrafter"/>
</dbReference>
<evidence type="ECO:0000256" key="6">
    <source>
        <dbReference type="ARBA" id="ARBA00023136"/>
    </source>
</evidence>
<keyword evidence="11" id="KW-1185">Reference proteome</keyword>
<dbReference type="Pfam" id="PF01569">
    <property type="entry name" value="PAP2"/>
    <property type="match status" value="1"/>
</dbReference>
<keyword evidence="5 8" id="KW-1133">Transmembrane helix</keyword>
<dbReference type="PANTHER" id="PTHR14969:SF28">
    <property type="entry name" value="DIHYDROSPHINGOSINE 1-PHOSPHATE PHOSPHATASE LCB3-RELATED"/>
    <property type="match status" value="1"/>
</dbReference>
<keyword evidence="3" id="KW-0378">Hydrolase</keyword>
<dbReference type="Proteomes" id="UP000799772">
    <property type="component" value="Unassembled WGS sequence"/>
</dbReference>
<dbReference type="SMART" id="SM00014">
    <property type="entry name" value="acidPPc"/>
    <property type="match status" value="1"/>
</dbReference>
<dbReference type="SUPFAM" id="SSF48317">
    <property type="entry name" value="Acid phosphatase/Vanadium-dependent haloperoxidase"/>
    <property type="match status" value="1"/>
</dbReference>
<comment type="subcellular location">
    <subcellularLocation>
        <location evidence="1">Endoplasmic reticulum membrane</location>
        <topology evidence="1">Multi-pass membrane protein</topology>
    </subcellularLocation>
</comment>
<reference evidence="10" key="1">
    <citation type="journal article" date="2020" name="Stud. Mycol.">
        <title>101 Dothideomycetes genomes: a test case for predicting lifestyles and emergence of pathogens.</title>
        <authorList>
            <person name="Haridas S."/>
            <person name="Albert R."/>
            <person name="Binder M."/>
            <person name="Bloem J."/>
            <person name="Labutti K."/>
            <person name="Salamov A."/>
            <person name="Andreopoulos B."/>
            <person name="Baker S."/>
            <person name="Barry K."/>
            <person name="Bills G."/>
            <person name="Bluhm B."/>
            <person name="Cannon C."/>
            <person name="Castanera R."/>
            <person name="Culley D."/>
            <person name="Daum C."/>
            <person name="Ezra D."/>
            <person name="Gonzalez J."/>
            <person name="Henrissat B."/>
            <person name="Kuo A."/>
            <person name="Liang C."/>
            <person name="Lipzen A."/>
            <person name="Lutzoni F."/>
            <person name="Magnuson J."/>
            <person name="Mondo S."/>
            <person name="Nolan M."/>
            <person name="Ohm R."/>
            <person name="Pangilinan J."/>
            <person name="Park H.-J."/>
            <person name="Ramirez L."/>
            <person name="Alfaro M."/>
            <person name="Sun H."/>
            <person name="Tritt A."/>
            <person name="Yoshinaga Y."/>
            <person name="Zwiers L.-H."/>
            <person name="Turgeon B."/>
            <person name="Goodwin S."/>
            <person name="Spatafora J."/>
            <person name="Crous P."/>
            <person name="Grigoriev I."/>
        </authorList>
    </citation>
    <scope>NUCLEOTIDE SEQUENCE</scope>
    <source>
        <strain evidence="10">CBS 133067</strain>
    </source>
</reference>
<evidence type="ECO:0000259" key="9">
    <source>
        <dbReference type="SMART" id="SM00014"/>
    </source>
</evidence>
<gene>
    <name evidence="10" type="ORF">NA57DRAFT_32712</name>
</gene>